<comment type="similarity">
    <text evidence="1 6">Belongs to the sigma-70 factor family. ECF subfamily.</text>
</comment>
<keyword evidence="6" id="KW-0238">DNA-binding</keyword>
<sequence>MTQVTFEDLVAEHRRELLVHCYRLLGSVTDAEDVLQEALLAAWRGLDGFEGRSSLRSWLYRIATNRCLNALRDRGRRIPSEPQPPFQPPEPSRRTHVTWLQPYPDALLEHVPDADRGPEARYGAREDIELAFIAALQRLTPRQAAVLVLCDVLGYPLGEVAPMLDTTPTAIKGLLQRARGAIERHRDPAGEAPPAPGSTRERQVVERFAEAFAGNDFDTLVSLLTDEAWLAMPPAPHEYHGVAAIISFLRTSAAWRVSQRLRIRLRPTRMNGQPAFVSHLVGDGTERPGGLVVLTLAGDRLSGMTLFLHDI</sequence>
<dbReference type="InterPro" id="IPR000838">
    <property type="entry name" value="RNA_pol_sigma70_ECF_CS"/>
</dbReference>
<proteinExistence type="inferred from homology"/>
<dbReference type="OrthoDB" id="6689546at2"/>
<feature type="region of interest" description="Disordered" evidence="7">
    <location>
        <begin position="73"/>
        <end position="94"/>
    </location>
</feature>
<dbReference type="SUPFAM" id="SSF54427">
    <property type="entry name" value="NTF2-like"/>
    <property type="match status" value="1"/>
</dbReference>
<dbReference type="InterPro" id="IPR013325">
    <property type="entry name" value="RNA_pol_sigma_r2"/>
</dbReference>
<keyword evidence="5 6" id="KW-0804">Transcription</keyword>
<dbReference type="InterPro" id="IPR032710">
    <property type="entry name" value="NTF2-like_dom_sf"/>
</dbReference>
<dbReference type="Gene3D" id="1.10.10.10">
    <property type="entry name" value="Winged helix-like DNA-binding domain superfamily/Winged helix DNA-binding domain"/>
    <property type="match status" value="1"/>
</dbReference>
<dbReference type="Pfam" id="PF08281">
    <property type="entry name" value="Sigma70_r4_2"/>
    <property type="match status" value="1"/>
</dbReference>
<accession>A0A1N5TPJ3</accession>
<dbReference type="STRING" id="709881.SAMN04489832_0298"/>
<organism evidence="11 12">
    <name type="scientific">Micromonospora cremea</name>
    <dbReference type="NCBI Taxonomy" id="709881"/>
    <lineage>
        <taxon>Bacteria</taxon>
        <taxon>Bacillati</taxon>
        <taxon>Actinomycetota</taxon>
        <taxon>Actinomycetes</taxon>
        <taxon>Micromonosporales</taxon>
        <taxon>Micromonosporaceae</taxon>
        <taxon>Micromonospora</taxon>
    </lineage>
</organism>
<keyword evidence="4 6" id="KW-0731">Sigma factor</keyword>
<dbReference type="Proteomes" id="UP000185124">
    <property type="component" value="Unassembled WGS sequence"/>
</dbReference>
<name>A0A1N5TPJ3_9ACTN</name>
<dbReference type="NCBIfam" id="NF006089">
    <property type="entry name" value="PRK08241.1"/>
    <property type="match status" value="1"/>
</dbReference>
<feature type="domain" description="RNA polymerase sigma-70 region 2" evidence="8">
    <location>
        <begin position="9"/>
        <end position="77"/>
    </location>
</feature>
<dbReference type="InterPro" id="IPR007627">
    <property type="entry name" value="RNA_pol_sigma70_r2"/>
</dbReference>
<dbReference type="InterPro" id="IPR052704">
    <property type="entry name" value="ECF_Sigma-70_Domain"/>
</dbReference>
<evidence type="ECO:0000313" key="11">
    <source>
        <dbReference type="EMBL" id="SIM50224.1"/>
    </source>
</evidence>
<evidence type="ECO:0000256" key="7">
    <source>
        <dbReference type="SAM" id="MobiDB-lite"/>
    </source>
</evidence>
<gene>
    <name evidence="11" type="ORF">SAMN04489832_0298</name>
</gene>
<evidence type="ECO:0000256" key="5">
    <source>
        <dbReference type="ARBA" id="ARBA00023163"/>
    </source>
</evidence>
<evidence type="ECO:0000256" key="2">
    <source>
        <dbReference type="ARBA" id="ARBA00011344"/>
    </source>
</evidence>
<dbReference type="PANTHER" id="PTHR30173">
    <property type="entry name" value="SIGMA 19 FACTOR"/>
    <property type="match status" value="1"/>
</dbReference>
<dbReference type="GO" id="GO:0006352">
    <property type="term" value="P:DNA-templated transcription initiation"/>
    <property type="evidence" value="ECO:0007669"/>
    <property type="project" value="InterPro"/>
</dbReference>
<feature type="region of interest" description="Disordered" evidence="7">
    <location>
        <begin position="180"/>
        <end position="201"/>
    </location>
</feature>
<dbReference type="PROSITE" id="PS01063">
    <property type="entry name" value="SIGMA70_ECF"/>
    <property type="match status" value="1"/>
</dbReference>
<reference evidence="12" key="1">
    <citation type="submission" date="2016-12" db="EMBL/GenBank/DDBJ databases">
        <authorList>
            <person name="Varghese N."/>
            <person name="Submissions S."/>
        </authorList>
    </citation>
    <scope>NUCLEOTIDE SEQUENCE [LARGE SCALE GENOMIC DNA]</scope>
    <source>
        <strain evidence="12">DSM 45599</strain>
    </source>
</reference>
<dbReference type="AlphaFoldDB" id="A0A1N5TPJ3"/>
<evidence type="ECO:0000259" key="9">
    <source>
        <dbReference type="Pfam" id="PF08281"/>
    </source>
</evidence>
<dbReference type="Pfam" id="PF12680">
    <property type="entry name" value="SnoaL_2"/>
    <property type="match status" value="1"/>
</dbReference>
<dbReference type="GO" id="GO:0006950">
    <property type="term" value="P:response to stress"/>
    <property type="evidence" value="ECO:0007669"/>
    <property type="project" value="UniProtKB-ARBA"/>
</dbReference>
<comment type="subunit">
    <text evidence="2">Interacts transiently with the RNA polymerase catalytic core formed by RpoA, RpoB, RpoC and RpoZ (2 alpha, 1 beta, 1 beta' and 1 omega subunit) to form the RNA polymerase holoenzyme that can initiate transcription.</text>
</comment>
<keyword evidence="12" id="KW-1185">Reference proteome</keyword>
<keyword evidence="3 6" id="KW-0805">Transcription regulation</keyword>
<evidence type="ECO:0000259" key="10">
    <source>
        <dbReference type="Pfam" id="PF12680"/>
    </source>
</evidence>
<dbReference type="Gene3D" id="1.10.1740.10">
    <property type="match status" value="1"/>
</dbReference>
<dbReference type="EMBL" id="FSQT01000001">
    <property type="protein sequence ID" value="SIM50224.1"/>
    <property type="molecule type" value="Genomic_DNA"/>
</dbReference>
<dbReference type="InterPro" id="IPR014284">
    <property type="entry name" value="RNA_pol_sigma-70_dom"/>
</dbReference>
<feature type="compositionally biased region" description="Basic and acidic residues" evidence="7">
    <location>
        <begin position="180"/>
        <end position="189"/>
    </location>
</feature>
<evidence type="ECO:0000313" key="12">
    <source>
        <dbReference type="Proteomes" id="UP000185124"/>
    </source>
</evidence>
<dbReference type="RefSeq" id="WP_074308098.1">
    <property type="nucleotide sequence ID" value="NZ_FSQT01000001.1"/>
</dbReference>
<evidence type="ECO:0000259" key="8">
    <source>
        <dbReference type="Pfam" id="PF04542"/>
    </source>
</evidence>
<evidence type="ECO:0000256" key="1">
    <source>
        <dbReference type="ARBA" id="ARBA00010641"/>
    </source>
</evidence>
<protein>
    <recommendedName>
        <fullName evidence="6">RNA polymerase sigma factor</fullName>
    </recommendedName>
</protein>
<dbReference type="SUPFAM" id="SSF88946">
    <property type="entry name" value="Sigma2 domain of RNA polymerase sigma factors"/>
    <property type="match status" value="1"/>
</dbReference>
<feature type="compositionally biased region" description="Pro residues" evidence="7">
    <location>
        <begin position="81"/>
        <end position="90"/>
    </location>
</feature>
<evidence type="ECO:0000256" key="4">
    <source>
        <dbReference type="ARBA" id="ARBA00023082"/>
    </source>
</evidence>
<dbReference type="InterPro" id="IPR036388">
    <property type="entry name" value="WH-like_DNA-bd_sf"/>
</dbReference>
<feature type="domain" description="RNA polymerase sigma factor 70 region 4 type 2" evidence="9">
    <location>
        <begin position="131"/>
        <end position="180"/>
    </location>
</feature>
<dbReference type="GO" id="GO:0003677">
    <property type="term" value="F:DNA binding"/>
    <property type="evidence" value="ECO:0007669"/>
    <property type="project" value="UniProtKB-KW"/>
</dbReference>
<evidence type="ECO:0000256" key="6">
    <source>
        <dbReference type="RuleBase" id="RU000716"/>
    </source>
</evidence>
<feature type="domain" description="SnoaL-like" evidence="10">
    <location>
        <begin position="205"/>
        <end position="288"/>
    </location>
</feature>
<dbReference type="NCBIfam" id="TIGR02937">
    <property type="entry name" value="sigma70-ECF"/>
    <property type="match status" value="1"/>
</dbReference>
<dbReference type="InterPro" id="IPR013324">
    <property type="entry name" value="RNA_pol_sigma_r3/r4-like"/>
</dbReference>
<dbReference type="SUPFAM" id="SSF88659">
    <property type="entry name" value="Sigma3 and sigma4 domains of RNA polymerase sigma factors"/>
    <property type="match status" value="1"/>
</dbReference>
<dbReference type="NCBIfam" id="TIGR02960">
    <property type="entry name" value="SigX5"/>
    <property type="match status" value="1"/>
</dbReference>
<dbReference type="Pfam" id="PF04542">
    <property type="entry name" value="Sigma70_r2"/>
    <property type="match status" value="1"/>
</dbReference>
<dbReference type="PANTHER" id="PTHR30173:SF43">
    <property type="entry name" value="ECF RNA POLYMERASE SIGMA FACTOR SIGI-RELATED"/>
    <property type="match status" value="1"/>
</dbReference>
<dbReference type="Gene3D" id="3.10.450.50">
    <property type="match status" value="1"/>
</dbReference>
<evidence type="ECO:0000256" key="3">
    <source>
        <dbReference type="ARBA" id="ARBA00023015"/>
    </source>
</evidence>
<dbReference type="InterPro" id="IPR037401">
    <property type="entry name" value="SnoaL-like"/>
</dbReference>
<dbReference type="InterPro" id="IPR013249">
    <property type="entry name" value="RNA_pol_sigma70_r4_t2"/>
</dbReference>
<dbReference type="InterPro" id="IPR014305">
    <property type="entry name" value="RNA_pol_sigma-G_actinobac"/>
</dbReference>
<dbReference type="GO" id="GO:0016987">
    <property type="term" value="F:sigma factor activity"/>
    <property type="evidence" value="ECO:0007669"/>
    <property type="project" value="UniProtKB-KW"/>
</dbReference>